<keyword evidence="3" id="KW-1185">Reference proteome</keyword>
<gene>
    <name evidence="2" type="ordered locus">Dgeo_0718</name>
</gene>
<keyword evidence="1" id="KW-0732">Signal</keyword>
<dbReference type="Proteomes" id="UP000002431">
    <property type="component" value="Chromosome"/>
</dbReference>
<evidence type="ECO:0000313" key="2">
    <source>
        <dbReference type="EMBL" id="ABF45020.1"/>
    </source>
</evidence>
<dbReference type="Gene3D" id="2.40.160.70">
    <property type="entry name" value="outer membrane protein from Thermus thermophilus HB27"/>
    <property type="match status" value="1"/>
</dbReference>
<evidence type="ECO:0008006" key="4">
    <source>
        <dbReference type="Google" id="ProtNLM"/>
    </source>
</evidence>
<dbReference type="RefSeq" id="WP_011529861.1">
    <property type="nucleotide sequence ID" value="NC_008025.1"/>
</dbReference>
<reference evidence="2" key="1">
    <citation type="submission" date="2006-04" db="EMBL/GenBank/DDBJ databases">
        <title>Complete sequence of chromosome of Deinococcus geothermalis DSM 11300.</title>
        <authorList>
            <consortium name="US DOE Joint Genome Institute"/>
            <person name="Copeland A."/>
            <person name="Lucas S."/>
            <person name="Lapidus A."/>
            <person name="Barry K."/>
            <person name="Detter J.C."/>
            <person name="Glavina del Rio T."/>
            <person name="Hammon N."/>
            <person name="Israni S."/>
            <person name="Dalin E."/>
            <person name="Tice H."/>
            <person name="Pitluck S."/>
            <person name="Brettin T."/>
            <person name="Bruce D."/>
            <person name="Han C."/>
            <person name="Tapia R."/>
            <person name="Saunders E."/>
            <person name="Gilna P."/>
            <person name="Schmutz J."/>
            <person name="Larimer F."/>
            <person name="Land M."/>
            <person name="Hauser L."/>
            <person name="Kyrpides N."/>
            <person name="Kim E."/>
            <person name="Daly M.J."/>
            <person name="Fredrickson J.K."/>
            <person name="Makarova K.S."/>
            <person name="Gaidamakova E.K."/>
            <person name="Zhai M."/>
            <person name="Richardson P."/>
        </authorList>
    </citation>
    <scope>NUCLEOTIDE SEQUENCE</scope>
    <source>
        <strain evidence="2">DSM 11300</strain>
    </source>
</reference>
<dbReference type="KEGG" id="dge:Dgeo_0718"/>
<protein>
    <recommendedName>
        <fullName evidence="4">Outer membrane protein beta-barrel domain-containing protein</fullName>
    </recommendedName>
</protein>
<dbReference type="EMBL" id="CP000359">
    <property type="protein sequence ID" value="ABF45020.1"/>
    <property type="molecule type" value="Genomic_DNA"/>
</dbReference>
<dbReference type="TCDB" id="1.B.6.8.2">
    <property type="family name" value="the ompa-ompf porin (oop) family"/>
</dbReference>
<dbReference type="eggNOG" id="ENOG503392B">
    <property type="taxonomic scope" value="Bacteria"/>
</dbReference>
<dbReference type="HOGENOM" id="CLU_108404_0_0_0"/>
<evidence type="ECO:0000313" key="3">
    <source>
        <dbReference type="Proteomes" id="UP000002431"/>
    </source>
</evidence>
<accession>Q1J0G4</accession>
<evidence type="ECO:0000256" key="1">
    <source>
        <dbReference type="SAM" id="SignalP"/>
    </source>
</evidence>
<dbReference type="AlphaFoldDB" id="Q1J0G4"/>
<dbReference type="STRING" id="319795.Dgeo_0718"/>
<name>Q1J0G4_DEIGD</name>
<sequence>MKKLLALTLSAGLATAGAQTFTGTSLNGVELGLTAGYAGGLSGEVFVHAPNVAGPVGVKVGVSYARPSNPINTNEAANFGFPTENLSQSGSNIIAGVDATYSLGQVAPGVGATLYGGGRYGMFNARLTAEDGRSTAFSSSAFGLGTGIMADYALTSNLSLVGDLGIDYFFGSTANYTSYDANGNATECVQGQTTCQLAAANNGIFNRPGTVFKARVGLKTSF</sequence>
<feature type="chain" id="PRO_5004191504" description="Outer membrane protein beta-barrel domain-containing protein" evidence="1">
    <location>
        <begin position="19"/>
        <end position="222"/>
    </location>
</feature>
<organism evidence="2 3">
    <name type="scientific">Deinococcus geothermalis (strain DSM 11300 / CIP 105573 / AG-3a)</name>
    <dbReference type="NCBI Taxonomy" id="319795"/>
    <lineage>
        <taxon>Bacteria</taxon>
        <taxon>Thermotogati</taxon>
        <taxon>Deinococcota</taxon>
        <taxon>Deinococci</taxon>
        <taxon>Deinococcales</taxon>
        <taxon>Deinococcaceae</taxon>
        <taxon>Deinococcus</taxon>
    </lineage>
</organism>
<feature type="signal peptide" evidence="1">
    <location>
        <begin position="1"/>
        <end position="18"/>
    </location>
</feature>
<proteinExistence type="predicted"/>